<evidence type="ECO:0000256" key="2">
    <source>
        <dbReference type="ARBA" id="ARBA00022475"/>
    </source>
</evidence>
<evidence type="ECO:0000256" key="5">
    <source>
        <dbReference type="ARBA" id="ARBA00023136"/>
    </source>
</evidence>
<keyword evidence="4 6" id="KW-1133">Transmembrane helix</keyword>
<comment type="subcellular location">
    <subcellularLocation>
        <location evidence="1">Cell membrane</location>
        <topology evidence="1">Multi-pass membrane protein</topology>
    </subcellularLocation>
</comment>
<dbReference type="Proteomes" id="UP001179647">
    <property type="component" value="Chromosome"/>
</dbReference>
<dbReference type="RefSeq" id="WP_275468353.1">
    <property type="nucleotide sequence ID" value="NZ_CP110232.1"/>
</dbReference>
<dbReference type="CDD" id="cd16380">
    <property type="entry name" value="YitT_C"/>
    <property type="match status" value="1"/>
</dbReference>
<evidence type="ECO:0000256" key="4">
    <source>
        <dbReference type="ARBA" id="ARBA00022989"/>
    </source>
</evidence>
<protein>
    <submittedName>
        <fullName evidence="8">YitT family protein</fullName>
    </submittedName>
</protein>
<proteinExistence type="predicted"/>
<dbReference type="Pfam" id="PF02588">
    <property type="entry name" value="YitT_membrane"/>
    <property type="match status" value="1"/>
</dbReference>
<dbReference type="InterPro" id="IPR019264">
    <property type="entry name" value="DUF2179"/>
</dbReference>
<accession>A0AAF0CTH8</accession>
<keyword evidence="2" id="KW-1003">Cell membrane</keyword>
<dbReference type="PIRSF" id="PIRSF006483">
    <property type="entry name" value="Membrane_protein_YitT"/>
    <property type="match status" value="1"/>
</dbReference>
<dbReference type="Pfam" id="PF10035">
    <property type="entry name" value="DUF2179"/>
    <property type="match status" value="1"/>
</dbReference>
<evidence type="ECO:0000313" key="9">
    <source>
        <dbReference type="Proteomes" id="UP001179647"/>
    </source>
</evidence>
<keyword evidence="9" id="KW-1185">Reference proteome</keyword>
<evidence type="ECO:0000256" key="6">
    <source>
        <dbReference type="SAM" id="Phobius"/>
    </source>
</evidence>
<evidence type="ECO:0000256" key="3">
    <source>
        <dbReference type="ARBA" id="ARBA00022692"/>
    </source>
</evidence>
<organism evidence="8 9">
    <name type="scientific">Vagococcus intermedius</name>
    <dbReference type="NCBI Taxonomy" id="2991418"/>
    <lineage>
        <taxon>Bacteria</taxon>
        <taxon>Bacillati</taxon>
        <taxon>Bacillota</taxon>
        <taxon>Bacilli</taxon>
        <taxon>Lactobacillales</taxon>
        <taxon>Enterococcaceae</taxon>
        <taxon>Vagococcus</taxon>
    </lineage>
</organism>
<keyword evidence="3 6" id="KW-0812">Transmembrane</keyword>
<feature type="domain" description="DUF2179" evidence="7">
    <location>
        <begin position="231"/>
        <end position="284"/>
    </location>
</feature>
<dbReference type="EMBL" id="CP110232">
    <property type="protein sequence ID" value="WEG72552.1"/>
    <property type="molecule type" value="Genomic_DNA"/>
</dbReference>
<keyword evidence="5 6" id="KW-0472">Membrane</keyword>
<feature type="transmembrane region" description="Helical" evidence="6">
    <location>
        <begin position="91"/>
        <end position="108"/>
    </location>
</feature>
<evidence type="ECO:0000313" key="8">
    <source>
        <dbReference type="EMBL" id="WEG72552.1"/>
    </source>
</evidence>
<feature type="transmembrane region" description="Helical" evidence="6">
    <location>
        <begin position="161"/>
        <end position="181"/>
    </location>
</feature>
<dbReference type="PANTHER" id="PTHR33545">
    <property type="entry name" value="UPF0750 MEMBRANE PROTEIN YITT-RELATED"/>
    <property type="match status" value="1"/>
</dbReference>
<dbReference type="InterPro" id="IPR015867">
    <property type="entry name" value="N-reg_PII/ATP_PRibTrfase_C"/>
</dbReference>
<reference evidence="8" key="1">
    <citation type="submission" date="2022-10" db="EMBL/GenBank/DDBJ databases">
        <title>Vagococcus sp. isolated from poultry meat.</title>
        <authorList>
            <person name="Johansson P."/>
            <person name="Bjorkroth J."/>
        </authorList>
    </citation>
    <scope>NUCLEOTIDE SEQUENCE</scope>
    <source>
        <strain evidence="8">STAA11</strain>
    </source>
</reference>
<evidence type="ECO:0000256" key="1">
    <source>
        <dbReference type="ARBA" id="ARBA00004651"/>
    </source>
</evidence>
<dbReference type="InterPro" id="IPR051461">
    <property type="entry name" value="UPF0750_membrane"/>
</dbReference>
<name>A0AAF0CTH8_9ENTE</name>
<dbReference type="KEGG" id="vie:OL234_06065"/>
<feature type="transmembrane region" description="Helical" evidence="6">
    <location>
        <begin position="120"/>
        <end position="141"/>
    </location>
</feature>
<feature type="transmembrane region" description="Helical" evidence="6">
    <location>
        <begin position="66"/>
        <end position="85"/>
    </location>
</feature>
<dbReference type="GO" id="GO:0005886">
    <property type="term" value="C:plasma membrane"/>
    <property type="evidence" value="ECO:0007669"/>
    <property type="project" value="UniProtKB-SubCell"/>
</dbReference>
<gene>
    <name evidence="8" type="ORF">OL234_06065</name>
</gene>
<evidence type="ECO:0000259" key="7">
    <source>
        <dbReference type="Pfam" id="PF10035"/>
    </source>
</evidence>
<sequence>MKWTVAKERELVQKFVMNIFILLLYAFLYSMALNIFLQNGNIYAGGITGISQIITTLITQHTTGHVSLGLVYWSLNVPLLILGWFLINRKFLFYTITGVTFVSIAIELTPKVILISDPIICAIFGGAISGFSLGLALKHGLSTGGLDIILLSIRQLTGRSIGNISLIINGTIVIISGYIFGWPHMFYSILSILVASKTTDIIYTKYQKVQVMIITPYPDEIVKKIQEKLTRGITIIYHAQGAYTKQERGIIIMVMTQFEMDTLRGILEKSELEAFISISQNIEILSDFQEDLI</sequence>
<dbReference type="PANTHER" id="PTHR33545:SF5">
    <property type="entry name" value="UPF0750 MEMBRANE PROTEIN YITT"/>
    <property type="match status" value="1"/>
</dbReference>
<feature type="transmembrane region" description="Helical" evidence="6">
    <location>
        <begin position="42"/>
        <end position="59"/>
    </location>
</feature>
<feature type="transmembrane region" description="Helical" evidence="6">
    <location>
        <begin position="15"/>
        <end position="36"/>
    </location>
</feature>
<dbReference type="InterPro" id="IPR003740">
    <property type="entry name" value="YitT"/>
</dbReference>
<dbReference type="Gene3D" id="3.30.70.120">
    <property type="match status" value="1"/>
</dbReference>
<dbReference type="AlphaFoldDB" id="A0AAF0CTH8"/>